<keyword evidence="1" id="KW-0812">Transmembrane</keyword>
<proteinExistence type="predicted"/>
<feature type="transmembrane region" description="Helical" evidence="1">
    <location>
        <begin position="20"/>
        <end position="39"/>
    </location>
</feature>
<evidence type="ECO:0000256" key="1">
    <source>
        <dbReference type="SAM" id="Phobius"/>
    </source>
</evidence>
<protein>
    <submittedName>
        <fullName evidence="2">Uncharacterized protein</fullName>
    </submittedName>
</protein>
<reference evidence="2" key="1">
    <citation type="submission" date="2020-11" db="EMBL/GenBank/DDBJ databases">
        <title>Sequencing the genomes of 1000 actinobacteria strains.</title>
        <authorList>
            <person name="Klenk H.-P."/>
        </authorList>
    </citation>
    <scope>NUCLEOTIDE SEQUENCE</scope>
    <source>
        <strain evidence="2">DSM 45356</strain>
    </source>
</reference>
<comment type="caution">
    <text evidence="2">The sequence shown here is derived from an EMBL/GenBank/DDBJ whole genome shotgun (WGS) entry which is preliminary data.</text>
</comment>
<accession>A0A8J7GGV1</accession>
<dbReference type="Proteomes" id="UP000622552">
    <property type="component" value="Unassembled WGS sequence"/>
</dbReference>
<dbReference type="EMBL" id="JADOUF010000001">
    <property type="protein sequence ID" value="MBG6135923.1"/>
    <property type="molecule type" value="Genomic_DNA"/>
</dbReference>
<dbReference type="AlphaFoldDB" id="A0A8J7GGV1"/>
<gene>
    <name evidence="2" type="ORF">IW245_002117</name>
</gene>
<keyword evidence="3" id="KW-1185">Reference proteome</keyword>
<evidence type="ECO:0000313" key="2">
    <source>
        <dbReference type="EMBL" id="MBG6135923.1"/>
    </source>
</evidence>
<evidence type="ECO:0000313" key="3">
    <source>
        <dbReference type="Proteomes" id="UP000622552"/>
    </source>
</evidence>
<keyword evidence="1" id="KW-1133">Transmembrane helix</keyword>
<name>A0A8J7GGV1_9ACTN</name>
<sequence>MVGEERRRTGWARLAELGPAWLSSIAAVIAALAAAGFFAGRLTADVSTSAAPPPTTSPAAVVTTGRAAAIDPPVATPSTSAGVELASYDVKLVDRFGFVAALTAPSQDQLLETSDTDVRLNLGNFFTRSQNKLVALPTHTSPSYAACKASPDIIRVVQNPAPGTGFCVIMQTMVIGVRVTEVQSSPPHAVVHATLWQY</sequence>
<dbReference type="RefSeq" id="WP_197002973.1">
    <property type="nucleotide sequence ID" value="NZ_BONS01000001.1"/>
</dbReference>
<keyword evidence="1" id="KW-0472">Membrane</keyword>
<organism evidence="2 3">
    <name type="scientific">Longispora fulva</name>
    <dbReference type="NCBI Taxonomy" id="619741"/>
    <lineage>
        <taxon>Bacteria</taxon>
        <taxon>Bacillati</taxon>
        <taxon>Actinomycetota</taxon>
        <taxon>Actinomycetes</taxon>
        <taxon>Micromonosporales</taxon>
        <taxon>Micromonosporaceae</taxon>
        <taxon>Longispora</taxon>
    </lineage>
</organism>